<dbReference type="KEGG" id="tmc:LMI_1565"/>
<dbReference type="RefSeq" id="WP_045099208.1">
    <property type="nucleotide sequence ID" value="NZ_CP020614.1"/>
</dbReference>
<sequence>MKIWKILIVGSCLLLINIPRSSFAETDNSVEIKQLVDFMVSEKIVTLSSDLKLVPLSFYNGTLEDIAAYFGDFICAPDNTCTVVDTLYHPFAILGRGLPPMQGTELEWLEAQTQIERTNIKYATDIYHGATWQIALALAAKNGFLDTLRAKLLILNELLYIMEPVNRAVGLTFKYGNEISIFNPNFAYSFRWLATSFYNKDPFFNSRYQNFITQDFTLGEASVTDPAHHLPAFFKFVTTWSDYRPLTGKNAWAQFIGPLQAEFILNKGKVPLYSLALQNAINSLAPFELMQTGIGAFYFAPLGAQGIQSPLPSGEISIEDNFAVLAGLQILKNCLQHTVQTAQVRQALSRINVMLNGGRTIRGFNTLGLLSFLFNGAYDSNNGIFLTHGTASTPSSTNDWQPDTSPRASFTVVSTNLWAISALGAETIDRWFGRGAALKIWQTVRNNGGYFNNGELWGLGYSLNNNVGSQPESIMAAAQTGGAINALNSLIDFYRGSEIDVTDLESDQASLKLNFPHLRNDLYLDANFVDSTPREFFIAVPPSIGQAYLYASKRFPIPFDWNANTIASVNANAWVIMNNFDFNPFQYTGKRTGENYSTPQKVDILDKAIQSLSGALPIAVTVNFSAGELGPIRRLALRYNLDGSKTNWITAAIVDERQSFTNLPRGTKAIAISIVNDDFANVCQVNPATRICTDESCLNVRSINAHWSSNGLGDCDLGG</sequence>
<gene>
    <name evidence="2" type="ORF">LMI_1565</name>
    <name evidence="3" type="ORF">SAMN02982997_00983</name>
</gene>
<dbReference type="PATRIC" id="fig|451.8.peg.2070"/>
<dbReference type="Proteomes" id="UP000182998">
    <property type="component" value="Unassembled WGS sequence"/>
</dbReference>
<organism evidence="2 4">
    <name type="scientific">Legionella micdadei</name>
    <name type="common">Tatlockia micdadei</name>
    <dbReference type="NCBI Taxonomy" id="451"/>
    <lineage>
        <taxon>Bacteria</taxon>
        <taxon>Pseudomonadati</taxon>
        <taxon>Pseudomonadota</taxon>
        <taxon>Gammaproteobacteria</taxon>
        <taxon>Legionellales</taxon>
        <taxon>Legionellaceae</taxon>
        <taxon>Legionella</taxon>
    </lineage>
</organism>
<dbReference type="OrthoDB" id="5631289at2"/>
<evidence type="ECO:0000256" key="1">
    <source>
        <dbReference type="SAM" id="SignalP"/>
    </source>
</evidence>
<dbReference type="STRING" id="451.B6N58_07770"/>
<dbReference type="EMBL" id="FMVN01000004">
    <property type="protein sequence ID" value="SCY15590.1"/>
    <property type="molecule type" value="Genomic_DNA"/>
</dbReference>
<feature type="chain" id="PRO_5009750800" evidence="1">
    <location>
        <begin position="25"/>
        <end position="719"/>
    </location>
</feature>
<evidence type="ECO:0000313" key="3">
    <source>
        <dbReference type="EMBL" id="SCY15590.1"/>
    </source>
</evidence>
<evidence type="ECO:0000313" key="2">
    <source>
        <dbReference type="EMBL" id="CEG60866.1"/>
    </source>
</evidence>
<protein>
    <submittedName>
        <fullName evidence="2">Uncharacterized protein</fullName>
    </submittedName>
</protein>
<keyword evidence="5" id="KW-1185">Reference proteome</keyword>
<dbReference type="Proteomes" id="UP000032414">
    <property type="component" value="Chromosome I"/>
</dbReference>
<name>A0A098GHA8_LEGMI</name>
<evidence type="ECO:0000313" key="4">
    <source>
        <dbReference type="Proteomes" id="UP000032414"/>
    </source>
</evidence>
<evidence type="ECO:0000313" key="5">
    <source>
        <dbReference type="Proteomes" id="UP000182998"/>
    </source>
</evidence>
<reference evidence="4" key="1">
    <citation type="submission" date="2014-09" db="EMBL/GenBank/DDBJ databases">
        <authorList>
            <person name="Gomez-Valero L."/>
        </authorList>
    </citation>
    <scope>NUCLEOTIDE SEQUENCE [LARGE SCALE GENOMIC DNA]</scope>
    <source>
        <strain evidence="4">ATCC33218</strain>
    </source>
</reference>
<dbReference type="HOGENOM" id="CLU_384460_0_0_6"/>
<reference evidence="2" key="2">
    <citation type="submission" date="2014-09" db="EMBL/GenBank/DDBJ databases">
        <authorList>
            <person name="GOMEZ-VALERO Laura"/>
        </authorList>
    </citation>
    <scope>NUCLEOTIDE SEQUENCE</scope>
    <source>
        <strain evidence="2">ATCC33218</strain>
    </source>
</reference>
<feature type="signal peptide" evidence="1">
    <location>
        <begin position="1"/>
        <end position="24"/>
    </location>
</feature>
<dbReference type="AlphaFoldDB" id="A0A098GHA8"/>
<accession>A0A098GHA8</accession>
<keyword evidence="1" id="KW-0732">Signal</keyword>
<reference evidence="3 5" key="3">
    <citation type="submission" date="2016-10" db="EMBL/GenBank/DDBJ databases">
        <authorList>
            <person name="Varghese N."/>
            <person name="Submissions S."/>
        </authorList>
    </citation>
    <scope>NUCLEOTIDE SEQUENCE [LARGE SCALE GENOMIC DNA]</scope>
    <source>
        <strain evidence="3 5">ATCC 33218</strain>
    </source>
</reference>
<proteinExistence type="predicted"/>
<dbReference type="EMBL" id="LN614830">
    <property type="protein sequence ID" value="CEG60866.1"/>
    <property type="molecule type" value="Genomic_DNA"/>
</dbReference>